<name>A0A183J6S0_9BILA</name>
<dbReference type="AlphaFoldDB" id="A0A183J6S0"/>
<sequence length="75" mass="8121">MSIFGGDSRCLRDKGLARASPLGARWLTLKFNDCGRLGSDEQQLIDSVLTLSRPVSGDLKYSGVVTDGYESFVGH</sequence>
<protein>
    <submittedName>
        <fullName evidence="1 3">Uncharacterized protein</fullName>
    </submittedName>
</protein>
<evidence type="ECO:0000313" key="3">
    <source>
        <dbReference type="WBParaSite" id="SBAD_0001195401-mRNA-1"/>
    </source>
</evidence>
<reference evidence="1 2" key="2">
    <citation type="submission" date="2018-11" db="EMBL/GenBank/DDBJ databases">
        <authorList>
            <consortium name="Pathogen Informatics"/>
        </authorList>
    </citation>
    <scope>NUCLEOTIDE SEQUENCE [LARGE SCALE GENOMIC DNA]</scope>
</reference>
<accession>A0A183J6S0</accession>
<dbReference type="WBParaSite" id="SBAD_0001195401-mRNA-1">
    <property type="protein sequence ID" value="SBAD_0001195401-mRNA-1"/>
    <property type="gene ID" value="SBAD_0001195401"/>
</dbReference>
<proteinExistence type="predicted"/>
<evidence type="ECO:0000313" key="1">
    <source>
        <dbReference type="EMBL" id="VDP41141.1"/>
    </source>
</evidence>
<organism evidence="3">
    <name type="scientific">Soboliphyme baturini</name>
    <dbReference type="NCBI Taxonomy" id="241478"/>
    <lineage>
        <taxon>Eukaryota</taxon>
        <taxon>Metazoa</taxon>
        <taxon>Ecdysozoa</taxon>
        <taxon>Nematoda</taxon>
        <taxon>Enoplea</taxon>
        <taxon>Dorylaimia</taxon>
        <taxon>Dioctophymatida</taxon>
        <taxon>Dioctophymatoidea</taxon>
        <taxon>Soboliphymatidae</taxon>
        <taxon>Soboliphyme</taxon>
    </lineage>
</organism>
<dbReference type="Proteomes" id="UP000270296">
    <property type="component" value="Unassembled WGS sequence"/>
</dbReference>
<evidence type="ECO:0000313" key="2">
    <source>
        <dbReference type="Proteomes" id="UP000270296"/>
    </source>
</evidence>
<gene>
    <name evidence="1" type="ORF">SBAD_LOCUS11568</name>
</gene>
<reference evidence="3" key="1">
    <citation type="submission" date="2016-06" db="UniProtKB">
        <authorList>
            <consortium name="WormBaseParasite"/>
        </authorList>
    </citation>
    <scope>IDENTIFICATION</scope>
</reference>
<dbReference type="EMBL" id="UZAM01015927">
    <property type="protein sequence ID" value="VDP41141.1"/>
    <property type="molecule type" value="Genomic_DNA"/>
</dbReference>
<keyword evidence="2" id="KW-1185">Reference proteome</keyword>